<dbReference type="SUPFAM" id="SSF51316">
    <property type="entry name" value="Mss4-like"/>
    <property type="match status" value="1"/>
</dbReference>
<comment type="similarity">
    <text evidence="1">Belongs to the Gfa family.</text>
</comment>
<dbReference type="Pfam" id="PF04828">
    <property type="entry name" value="GFA"/>
    <property type="match status" value="1"/>
</dbReference>
<name>A0AAN6M7K7_9PLEO</name>
<keyword evidence="2" id="KW-0479">Metal-binding</keyword>
<proteinExistence type="inferred from homology"/>
<keyword evidence="4" id="KW-0456">Lyase</keyword>
<reference evidence="7 8" key="1">
    <citation type="submission" date="2021-02" db="EMBL/GenBank/DDBJ databases">
        <title>Genome assembly of Pseudopithomyces chartarum.</title>
        <authorList>
            <person name="Jauregui R."/>
            <person name="Singh J."/>
            <person name="Voisey C."/>
        </authorList>
    </citation>
    <scope>NUCLEOTIDE SEQUENCE [LARGE SCALE GENOMIC DNA]</scope>
    <source>
        <strain evidence="7 8">AGR01</strain>
    </source>
</reference>
<sequence length="119" mass="12553">MSDITYKSTWTGDPNAHPLSSFSDSMTGSCLCGSITVTIHDTELFTKPRGHLCHCSNCRKVSGSFASSNLAIEKQKVTYEDQNATLKVYADTDTGSAGGFPQHVGAEDGDVSADSEAGV</sequence>
<keyword evidence="3" id="KW-0862">Zinc</keyword>
<evidence type="ECO:0000256" key="2">
    <source>
        <dbReference type="ARBA" id="ARBA00022723"/>
    </source>
</evidence>
<evidence type="ECO:0000256" key="4">
    <source>
        <dbReference type="ARBA" id="ARBA00023239"/>
    </source>
</evidence>
<dbReference type="PROSITE" id="PS51891">
    <property type="entry name" value="CENP_V_GFA"/>
    <property type="match status" value="1"/>
</dbReference>
<dbReference type="PANTHER" id="PTHR33337">
    <property type="entry name" value="GFA DOMAIN-CONTAINING PROTEIN"/>
    <property type="match status" value="1"/>
</dbReference>
<evidence type="ECO:0000313" key="7">
    <source>
        <dbReference type="EMBL" id="KAK3215591.1"/>
    </source>
</evidence>
<dbReference type="GO" id="GO:0016846">
    <property type="term" value="F:carbon-sulfur lyase activity"/>
    <property type="evidence" value="ECO:0007669"/>
    <property type="project" value="InterPro"/>
</dbReference>
<keyword evidence="8" id="KW-1185">Reference proteome</keyword>
<evidence type="ECO:0000256" key="3">
    <source>
        <dbReference type="ARBA" id="ARBA00022833"/>
    </source>
</evidence>
<gene>
    <name evidence="7" type="ORF">GRF29_8g481897</name>
</gene>
<protein>
    <recommendedName>
        <fullName evidence="6">CENP-V/GFA domain-containing protein</fullName>
    </recommendedName>
</protein>
<dbReference type="PANTHER" id="PTHR33337:SF43">
    <property type="entry name" value="CENP-V_GFA DOMAIN-CONTAINING PROTEIN"/>
    <property type="match status" value="1"/>
</dbReference>
<dbReference type="AlphaFoldDB" id="A0AAN6M7K7"/>
<organism evidence="7 8">
    <name type="scientific">Pseudopithomyces chartarum</name>
    <dbReference type="NCBI Taxonomy" id="1892770"/>
    <lineage>
        <taxon>Eukaryota</taxon>
        <taxon>Fungi</taxon>
        <taxon>Dikarya</taxon>
        <taxon>Ascomycota</taxon>
        <taxon>Pezizomycotina</taxon>
        <taxon>Dothideomycetes</taxon>
        <taxon>Pleosporomycetidae</taxon>
        <taxon>Pleosporales</taxon>
        <taxon>Massarineae</taxon>
        <taxon>Didymosphaeriaceae</taxon>
        <taxon>Pseudopithomyces</taxon>
    </lineage>
</organism>
<feature type="domain" description="CENP-V/GFA" evidence="6">
    <location>
        <begin position="26"/>
        <end position="119"/>
    </location>
</feature>
<dbReference type="InterPro" id="IPR011057">
    <property type="entry name" value="Mss4-like_sf"/>
</dbReference>
<comment type="caution">
    <text evidence="7">The sequence shown here is derived from an EMBL/GenBank/DDBJ whole genome shotgun (WGS) entry which is preliminary data.</text>
</comment>
<feature type="region of interest" description="Disordered" evidence="5">
    <location>
        <begin position="97"/>
        <end position="119"/>
    </location>
</feature>
<dbReference type="GO" id="GO:0046872">
    <property type="term" value="F:metal ion binding"/>
    <property type="evidence" value="ECO:0007669"/>
    <property type="project" value="UniProtKB-KW"/>
</dbReference>
<accession>A0AAN6M7K7</accession>
<evidence type="ECO:0000313" key="8">
    <source>
        <dbReference type="Proteomes" id="UP001280581"/>
    </source>
</evidence>
<evidence type="ECO:0000259" key="6">
    <source>
        <dbReference type="PROSITE" id="PS51891"/>
    </source>
</evidence>
<evidence type="ECO:0000256" key="1">
    <source>
        <dbReference type="ARBA" id="ARBA00005495"/>
    </source>
</evidence>
<dbReference type="Gene3D" id="3.90.1590.10">
    <property type="entry name" value="glutathione-dependent formaldehyde- activating enzyme (gfa)"/>
    <property type="match status" value="1"/>
</dbReference>
<dbReference type="EMBL" id="WVTA01000002">
    <property type="protein sequence ID" value="KAK3215591.1"/>
    <property type="molecule type" value="Genomic_DNA"/>
</dbReference>
<dbReference type="Proteomes" id="UP001280581">
    <property type="component" value="Unassembled WGS sequence"/>
</dbReference>
<evidence type="ECO:0000256" key="5">
    <source>
        <dbReference type="SAM" id="MobiDB-lite"/>
    </source>
</evidence>
<dbReference type="InterPro" id="IPR006913">
    <property type="entry name" value="CENP-V/GFA"/>
</dbReference>